<keyword evidence="3" id="KW-1185">Reference proteome</keyword>
<dbReference type="AlphaFoldDB" id="A0A9P6ERK3"/>
<feature type="transmembrane region" description="Helical" evidence="1">
    <location>
        <begin position="98"/>
        <end position="118"/>
    </location>
</feature>
<dbReference type="PANTHER" id="PTHR38409">
    <property type="entry name" value="MDM10-COMPLEMENTING PROTEIN 1"/>
    <property type="match status" value="1"/>
</dbReference>
<dbReference type="InterPro" id="IPR039960">
    <property type="entry name" value="MCP1"/>
</dbReference>
<gene>
    <name evidence="2" type="ORF">CPB83DRAFT_873589</name>
</gene>
<dbReference type="InterPro" id="IPR034804">
    <property type="entry name" value="SQR/QFR_C/D"/>
</dbReference>
<keyword evidence="1" id="KW-1133">Transmembrane helix</keyword>
<proteinExistence type="predicted"/>
<dbReference type="OrthoDB" id="10259513at2759"/>
<dbReference type="Proteomes" id="UP000807306">
    <property type="component" value="Unassembled WGS sequence"/>
</dbReference>
<dbReference type="PANTHER" id="PTHR38409:SF1">
    <property type="entry name" value="MITOCHONDRIAL ADAPTER PROTEIN MCP1"/>
    <property type="match status" value="1"/>
</dbReference>
<accession>A0A9P6ERK3</accession>
<evidence type="ECO:0000256" key="1">
    <source>
        <dbReference type="SAM" id="Phobius"/>
    </source>
</evidence>
<feature type="transmembrane region" description="Helical" evidence="1">
    <location>
        <begin position="189"/>
        <end position="210"/>
    </location>
</feature>
<dbReference type="GO" id="GO:0055088">
    <property type="term" value="P:lipid homeostasis"/>
    <property type="evidence" value="ECO:0007669"/>
    <property type="project" value="InterPro"/>
</dbReference>
<protein>
    <recommendedName>
        <fullName evidence="4">Mitochondrial adapter protein MCP1 transmembrane domain-containing protein</fullName>
    </recommendedName>
</protein>
<feature type="transmembrane region" description="Helical" evidence="1">
    <location>
        <begin position="21"/>
        <end position="47"/>
    </location>
</feature>
<evidence type="ECO:0000313" key="3">
    <source>
        <dbReference type="Proteomes" id="UP000807306"/>
    </source>
</evidence>
<keyword evidence="1" id="KW-0812">Transmembrane</keyword>
<evidence type="ECO:0008006" key="4">
    <source>
        <dbReference type="Google" id="ProtNLM"/>
    </source>
</evidence>
<dbReference type="SUPFAM" id="SSF81343">
    <property type="entry name" value="Fumarate reductase respiratory complex transmembrane subunits"/>
    <property type="match status" value="1"/>
</dbReference>
<sequence length="237" mass="25922">MSSFERLRTNTLPILTKTAHVTAPFITIFLLIHLAAPASATVGGSSLSTQTMLLGREYYQSRLTEPLLILGPLAVHSLSGTFKRLLSPPGKPPRPLKRLLSLTGYASMLFLLPIHFLVHRVAPTNELPPIDALGPSELDYEFVKAGLHTWPIRSWLLYGGLILSVTAHMADGVGIILSSWSVPKLPSRLTRTVTILATVALPTLLGLYSLSTEPSIVFSSMQSRFKAVFMMSTIYNL</sequence>
<dbReference type="GO" id="GO:0016020">
    <property type="term" value="C:membrane"/>
    <property type="evidence" value="ECO:0007669"/>
    <property type="project" value="InterPro"/>
</dbReference>
<organism evidence="2 3">
    <name type="scientific">Crepidotus variabilis</name>
    <dbReference type="NCBI Taxonomy" id="179855"/>
    <lineage>
        <taxon>Eukaryota</taxon>
        <taxon>Fungi</taxon>
        <taxon>Dikarya</taxon>
        <taxon>Basidiomycota</taxon>
        <taxon>Agaricomycotina</taxon>
        <taxon>Agaricomycetes</taxon>
        <taxon>Agaricomycetidae</taxon>
        <taxon>Agaricales</taxon>
        <taxon>Agaricineae</taxon>
        <taxon>Crepidotaceae</taxon>
        <taxon>Crepidotus</taxon>
    </lineage>
</organism>
<name>A0A9P6ERK3_9AGAR</name>
<keyword evidence="1" id="KW-0472">Membrane</keyword>
<reference evidence="2" key="1">
    <citation type="submission" date="2020-11" db="EMBL/GenBank/DDBJ databases">
        <authorList>
            <consortium name="DOE Joint Genome Institute"/>
            <person name="Ahrendt S."/>
            <person name="Riley R."/>
            <person name="Andreopoulos W."/>
            <person name="Labutti K."/>
            <person name="Pangilinan J."/>
            <person name="Ruiz-Duenas F.J."/>
            <person name="Barrasa J.M."/>
            <person name="Sanchez-Garcia M."/>
            <person name="Camarero S."/>
            <person name="Miyauchi S."/>
            <person name="Serrano A."/>
            <person name="Linde D."/>
            <person name="Babiker R."/>
            <person name="Drula E."/>
            <person name="Ayuso-Fernandez I."/>
            <person name="Pacheco R."/>
            <person name="Padilla G."/>
            <person name="Ferreira P."/>
            <person name="Barriuso J."/>
            <person name="Kellner H."/>
            <person name="Castanera R."/>
            <person name="Alfaro M."/>
            <person name="Ramirez L."/>
            <person name="Pisabarro A.G."/>
            <person name="Kuo A."/>
            <person name="Tritt A."/>
            <person name="Lipzen A."/>
            <person name="He G."/>
            <person name="Yan M."/>
            <person name="Ng V."/>
            <person name="Cullen D."/>
            <person name="Martin F."/>
            <person name="Rosso M.-N."/>
            <person name="Henrissat B."/>
            <person name="Hibbett D."/>
            <person name="Martinez A.T."/>
            <person name="Grigoriev I.V."/>
        </authorList>
    </citation>
    <scope>NUCLEOTIDE SEQUENCE</scope>
    <source>
        <strain evidence="2">CBS 506.95</strain>
    </source>
</reference>
<dbReference type="EMBL" id="MU157828">
    <property type="protein sequence ID" value="KAF9533577.1"/>
    <property type="molecule type" value="Genomic_DNA"/>
</dbReference>
<evidence type="ECO:0000313" key="2">
    <source>
        <dbReference type="EMBL" id="KAF9533577.1"/>
    </source>
</evidence>
<comment type="caution">
    <text evidence="2">The sequence shown here is derived from an EMBL/GenBank/DDBJ whole genome shotgun (WGS) entry which is preliminary data.</text>
</comment>
<feature type="transmembrane region" description="Helical" evidence="1">
    <location>
        <begin position="155"/>
        <end position="177"/>
    </location>
</feature>